<dbReference type="RefSeq" id="WP_151091968.1">
    <property type="nucleotide sequence ID" value="NZ_VYXQ01000004.1"/>
</dbReference>
<name>A0A5N1K4Q4_9HYPH</name>
<protein>
    <submittedName>
        <fullName evidence="1">Uncharacterized protein</fullName>
    </submittedName>
</protein>
<evidence type="ECO:0000313" key="2">
    <source>
        <dbReference type="Proteomes" id="UP000327108"/>
    </source>
</evidence>
<organism evidence="1 2">
    <name type="scientific">Ochrobactrum quorumnocens</name>
    <dbReference type="NCBI Taxonomy" id="271865"/>
    <lineage>
        <taxon>Bacteria</taxon>
        <taxon>Pseudomonadati</taxon>
        <taxon>Pseudomonadota</taxon>
        <taxon>Alphaproteobacteria</taxon>
        <taxon>Hyphomicrobiales</taxon>
        <taxon>Brucellaceae</taxon>
        <taxon>Brucella/Ochrobactrum group</taxon>
        <taxon>Ochrobactrum</taxon>
    </lineage>
</organism>
<sequence>MDLPSYQKRVQDWIEACFPADTARNSRERSHRFLEEALELCQSLDVSRNEVYALVDYVYSRPKGDAHLEAGAALLTLAALSNAKGIDLATAGESELARNWDRIDLIRAKFQTKPKGSALPQ</sequence>
<dbReference type="EMBL" id="VYXQ01000004">
    <property type="protein sequence ID" value="KAA9369581.1"/>
    <property type="molecule type" value="Genomic_DNA"/>
</dbReference>
<dbReference type="Proteomes" id="UP000327108">
    <property type="component" value="Unassembled WGS sequence"/>
</dbReference>
<dbReference type="AlphaFoldDB" id="A0A5N1K4Q4"/>
<gene>
    <name evidence="1" type="ORF">F3W84_05440</name>
</gene>
<proteinExistence type="predicted"/>
<keyword evidence="2" id="KW-1185">Reference proteome</keyword>
<dbReference type="SUPFAM" id="SSF101386">
    <property type="entry name" value="all-alpha NTP pyrophosphatases"/>
    <property type="match status" value="1"/>
</dbReference>
<reference evidence="1 2" key="1">
    <citation type="submission" date="2019-09" db="EMBL/GenBank/DDBJ databases">
        <title>Biological control of the noxious weed angled onion (Allium triquetrum) thwarted by endophytic bacteria in Victoria, Australia.</title>
        <authorList>
            <person name="Tehranchian P."/>
            <person name="Adair R.J."/>
            <person name="Van T.H."/>
            <person name="Morrison P.D."/>
            <person name="Williams H."/>
            <person name="Lawrie A.C."/>
        </authorList>
    </citation>
    <scope>NUCLEOTIDE SEQUENCE [LARGE SCALE GENOMIC DNA]</scope>
    <source>
        <strain evidence="1 2">RPTAtOch1</strain>
    </source>
</reference>
<evidence type="ECO:0000313" key="1">
    <source>
        <dbReference type="EMBL" id="KAA9369581.1"/>
    </source>
</evidence>
<accession>A0A5N1K4Q4</accession>
<comment type="caution">
    <text evidence="1">The sequence shown here is derived from an EMBL/GenBank/DDBJ whole genome shotgun (WGS) entry which is preliminary data.</text>
</comment>